<keyword evidence="3" id="KW-1185">Reference proteome</keyword>
<organism evidence="2 3">
    <name type="scientific">Natrialba hulunbeirensis JCM 10989</name>
    <dbReference type="NCBI Taxonomy" id="1227493"/>
    <lineage>
        <taxon>Archaea</taxon>
        <taxon>Methanobacteriati</taxon>
        <taxon>Methanobacteriota</taxon>
        <taxon>Stenosarchaea group</taxon>
        <taxon>Halobacteria</taxon>
        <taxon>Halobacteriales</taxon>
        <taxon>Natrialbaceae</taxon>
        <taxon>Natrialba</taxon>
    </lineage>
</organism>
<comment type="caution">
    <text evidence="2">The sequence shown here is derived from an EMBL/GenBank/DDBJ whole genome shotgun (WGS) entry which is preliminary data.</text>
</comment>
<dbReference type="Proteomes" id="UP000011519">
    <property type="component" value="Unassembled WGS sequence"/>
</dbReference>
<evidence type="ECO:0000313" key="2">
    <source>
        <dbReference type="EMBL" id="ELY95127.1"/>
    </source>
</evidence>
<reference evidence="2 3" key="1">
    <citation type="journal article" date="2014" name="PLoS Genet.">
        <title>Phylogenetically driven sequencing of extremely halophilic archaea reveals strategies for static and dynamic osmo-response.</title>
        <authorList>
            <person name="Becker E.A."/>
            <person name="Seitzer P.M."/>
            <person name="Tritt A."/>
            <person name="Larsen D."/>
            <person name="Krusor M."/>
            <person name="Yao A.I."/>
            <person name="Wu D."/>
            <person name="Madern D."/>
            <person name="Eisen J.A."/>
            <person name="Darling A.E."/>
            <person name="Facciotti M.T."/>
        </authorList>
    </citation>
    <scope>NUCLEOTIDE SEQUENCE [LARGE SCALE GENOMIC DNA]</scope>
    <source>
        <strain evidence="2 3">JCM 10989</strain>
    </source>
</reference>
<dbReference type="STRING" id="1227493.C483_02146"/>
<feature type="compositionally biased region" description="Acidic residues" evidence="1">
    <location>
        <begin position="70"/>
        <end position="87"/>
    </location>
</feature>
<dbReference type="PATRIC" id="fig|1227493.4.peg.411"/>
<proteinExistence type="predicted"/>
<sequence length="244" mass="27281">MARHNIRKVNSELNDLVKSLEDLQYYKEVHEGAFDGSAPTMTSSAAQTAEKAVETTQEDLLENAQSGGFADDETELGSDDDSGDPEVEITPEVQTQISQIRSAKKQVDDVTENIEGQLKSKREKWSTKVSAAEELQKILGGQNKDFSRTLNHMHQLLTRELMDSSGSASNFVSQWNKAVNNWEKHQSLQSFDDFQEKHDLSDSTVEDVKTLSQSQQLTLADVSLETVEEMKRVDELESAVELSL</sequence>
<evidence type="ECO:0000256" key="1">
    <source>
        <dbReference type="SAM" id="MobiDB-lite"/>
    </source>
</evidence>
<accession>M0AB82</accession>
<dbReference type="AlphaFoldDB" id="M0AB82"/>
<evidence type="ECO:0000313" key="3">
    <source>
        <dbReference type="Proteomes" id="UP000011519"/>
    </source>
</evidence>
<name>M0AB82_9EURY</name>
<feature type="region of interest" description="Disordered" evidence="1">
    <location>
        <begin position="34"/>
        <end position="87"/>
    </location>
</feature>
<protein>
    <submittedName>
        <fullName evidence="2">Uncharacterized protein</fullName>
    </submittedName>
</protein>
<dbReference type="EMBL" id="AOIM01000009">
    <property type="protein sequence ID" value="ELY95127.1"/>
    <property type="molecule type" value="Genomic_DNA"/>
</dbReference>
<gene>
    <name evidence="2" type="ORF">C483_02146</name>
</gene>